<dbReference type="PaxDb" id="6945-B7QFQ5"/>
<dbReference type="InterPro" id="IPR036812">
    <property type="entry name" value="NAD(P)_OxRdtase_dom_sf"/>
</dbReference>
<dbReference type="SUPFAM" id="SSF51430">
    <property type="entry name" value="NAD(P)-linked oxidoreductase"/>
    <property type="match status" value="1"/>
</dbReference>
<evidence type="ECO:0000313" key="3">
    <source>
        <dbReference type="EnsemblMetazoa" id="ISCW013493-PA"/>
    </source>
</evidence>
<dbReference type="Pfam" id="PF00248">
    <property type="entry name" value="Aldo_ket_red"/>
    <property type="match status" value="1"/>
</dbReference>
<reference evidence="3" key="2">
    <citation type="submission" date="2020-05" db="UniProtKB">
        <authorList>
            <consortium name="EnsemblMetazoa"/>
        </authorList>
    </citation>
    <scope>IDENTIFICATION</scope>
    <source>
        <strain evidence="3">wikel</strain>
    </source>
</reference>
<dbReference type="EMBL" id="DS926545">
    <property type="protein sequence ID" value="EEC17677.1"/>
    <property type="molecule type" value="Genomic_DNA"/>
</dbReference>
<dbReference type="HOGENOM" id="CLU_162221_0_0_1"/>
<evidence type="ECO:0000259" key="1">
    <source>
        <dbReference type="Pfam" id="PF00248"/>
    </source>
</evidence>
<gene>
    <name evidence="2" type="ORF">IscW_ISCW013493</name>
</gene>
<dbReference type="InterPro" id="IPR023210">
    <property type="entry name" value="NADP_OxRdtase_dom"/>
</dbReference>
<dbReference type="GO" id="GO:0016491">
    <property type="term" value="F:oxidoreductase activity"/>
    <property type="evidence" value="ECO:0007669"/>
    <property type="project" value="InterPro"/>
</dbReference>
<dbReference type="InterPro" id="IPR020471">
    <property type="entry name" value="AKR"/>
</dbReference>
<dbReference type="EnsemblMetazoa" id="ISCW013493-RA">
    <property type="protein sequence ID" value="ISCW013493-PA"/>
    <property type="gene ID" value="ISCW013493"/>
</dbReference>
<dbReference type="Proteomes" id="UP000001555">
    <property type="component" value="Unassembled WGS sequence"/>
</dbReference>
<dbReference type="OrthoDB" id="6483002at2759"/>
<dbReference type="STRING" id="6945.B7QFQ5"/>
<dbReference type="InParanoid" id="B7QFQ5"/>
<accession>B7QFQ5</accession>
<dbReference type="AlphaFoldDB" id="B7QFQ5"/>
<dbReference type="VEuPathDB" id="VectorBase:ISCI013493"/>
<protein>
    <submittedName>
        <fullName evidence="2 3">Aldo-keto reductase, putative</fullName>
    </submittedName>
</protein>
<proteinExistence type="predicted"/>
<dbReference type="VEuPathDB" id="VectorBase:ISCW013493"/>
<keyword evidence="4" id="KW-1185">Reference proteome</keyword>
<organism>
    <name type="scientific">Ixodes scapularis</name>
    <name type="common">Black-legged tick</name>
    <name type="synonym">Deer tick</name>
    <dbReference type="NCBI Taxonomy" id="6945"/>
    <lineage>
        <taxon>Eukaryota</taxon>
        <taxon>Metazoa</taxon>
        <taxon>Ecdysozoa</taxon>
        <taxon>Arthropoda</taxon>
        <taxon>Chelicerata</taxon>
        <taxon>Arachnida</taxon>
        <taxon>Acari</taxon>
        <taxon>Parasitiformes</taxon>
        <taxon>Ixodida</taxon>
        <taxon>Ixodoidea</taxon>
        <taxon>Ixodidae</taxon>
        <taxon>Ixodinae</taxon>
        <taxon>Ixodes</taxon>
    </lineage>
</organism>
<evidence type="ECO:0000313" key="2">
    <source>
        <dbReference type="EMBL" id="EEC17677.1"/>
    </source>
</evidence>
<reference evidence="2 4" key="1">
    <citation type="submission" date="2008-03" db="EMBL/GenBank/DDBJ databases">
        <title>Annotation of Ixodes scapularis.</title>
        <authorList>
            <consortium name="Ixodes scapularis Genome Project Consortium"/>
            <person name="Caler E."/>
            <person name="Hannick L.I."/>
            <person name="Bidwell S."/>
            <person name="Joardar V."/>
            <person name="Thiagarajan M."/>
            <person name="Amedeo P."/>
            <person name="Galinsky K.J."/>
            <person name="Schobel S."/>
            <person name="Inman J."/>
            <person name="Hostetler J."/>
            <person name="Miller J."/>
            <person name="Hammond M."/>
            <person name="Megy K."/>
            <person name="Lawson D."/>
            <person name="Kodira C."/>
            <person name="Sutton G."/>
            <person name="Meyer J."/>
            <person name="Hill C.A."/>
            <person name="Birren B."/>
            <person name="Nene V."/>
            <person name="Collins F."/>
            <person name="Alarcon-Chaidez F."/>
            <person name="Wikel S."/>
            <person name="Strausberg R."/>
        </authorList>
    </citation>
    <scope>NUCLEOTIDE SEQUENCE [LARGE SCALE GENOMIC DNA]</scope>
    <source>
        <strain evidence="4">Wikel</strain>
        <strain evidence="2">Wikel colony</strain>
    </source>
</reference>
<sequence>MMVHDVEFAPSMDVILQETLPALETLRQAGITRYIGITGYPLQTLRELVERSPVKIDIVLSYCRGTLFDQTLREYMPFFQGRGVGVANAAPLGMGLLTRGPPPRWHPATDELKDACARAYAFCQVY</sequence>
<dbReference type="Gene3D" id="3.20.20.100">
    <property type="entry name" value="NADP-dependent oxidoreductase domain"/>
    <property type="match status" value="1"/>
</dbReference>
<dbReference type="VEuPathDB" id="VectorBase:ISCP_018574"/>
<dbReference type="PANTHER" id="PTHR42686">
    <property type="entry name" value="GH17980P-RELATED"/>
    <property type="match status" value="1"/>
</dbReference>
<dbReference type="PANTHER" id="PTHR42686:SF1">
    <property type="entry name" value="GH17980P-RELATED"/>
    <property type="match status" value="1"/>
</dbReference>
<name>B7QFQ5_IXOSC</name>
<feature type="domain" description="NADP-dependent oxidoreductase" evidence="1">
    <location>
        <begin position="4"/>
        <end position="99"/>
    </location>
</feature>
<dbReference type="EMBL" id="ABJB010539143">
    <property type="status" value="NOT_ANNOTATED_CDS"/>
    <property type="molecule type" value="Genomic_DNA"/>
</dbReference>
<evidence type="ECO:0000313" key="4">
    <source>
        <dbReference type="Proteomes" id="UP000001555"/>
    </source>
</evidence>
<dbReference type="EMBL" id="ABJB010690813">
    <property type="status" value="NOT_ANNOTATED_CDS"/>
    <property type="molecule type" value="Genomic_DNA"/>
</dbReference>